<reference evidence="2 4" key="1">
    <citation type="submission" date="2017-01" db="EMBL/GenBank/DDBJ databases">
        <authorList>
            <person name="Mah S.A."/>
            <person name="Swanson W.J."/>
            <person name="Moy G.W."/>
            <person name="Vacquier V.D."/>
        </authorList>
    </citation>
    <scope>NUCLEOTIDE SEQUENCE [LARGE SCALE GENOMIC DNA]</scope>
    <source>
        <strain evidence="2 4">GSMNP</strain>
    </source>
</reference>
<comment type="caution">
    <text evidence="2">The sequence shown here is derived from an EMBL/GenBank/DDBJ whole genome shotgun (WGS) entry which is preliminary data.</text>
</comment>
<evidence type="ECO:0000313" key="4">
    <source>
        <dbReference type="Proteomes" id="UP000187283"/>
    </source>
</evidence>
<evidence type="ECO:0000313" key="2">
    <source>
        <dbReference type="EMBL" id="OMJ15597.1"/>
    </source>
</evidence>
<dbReference type="AlphaFoldDB" id="A0A1R1XLU7"/>
<evidence type="ECO:0000313" key="3">
    <source>
        <dbReference type="EMBL" id="OMJ21912.1"/>
    </source>
</evidence>
<evidence type="ECO:0000256" key="1">
    <source>
        <dbReference type="SAM" id="MobiDB-lite"/>
    </source>
</evidence>
<organism evidence="2 4">
    <name type="scientific">Smittium culicis</name>
    <dbReference type="NCBI Taxonomy" id="133412"/>
    <lineage>
        <taxon>Eukaryota</taxon>
        <taxon>Fungi</taxon>
        <taxon>Fungi incertae sedis</taxon>
        <taxon>Zoopagomycota</taxon>
        <taxon>Kickxellomycotina</taxon>
        <taxon>Harpellomycetes</taxon>
        <taxon>Harpellales</taxon>
        <taxon>Legeriomycetaceae</taxon>
        <taxon>Smittium</taxon>
    </lineage>
</organism>
<proteinExistence type="predicted"/>
<sequence length="67" mass="7685">MEKFQKPIHTSSVKSDVTDHKKSPKRASQDEIRDINVEIRHLFPGSDVSLCYPKLTTARNNCISRTE</sequence>
<dbReference type="EMBL" id="LSSN01000892">
    <property type="protein sequence ID" value="OMJ21912.1"/>
    <property type="molecule type" value="Genomic_DNA"/>
</dbReference>
<feature type="region of interest" description="Disordered" evidence="1">
    <location>
        <begin position="1"/>
        <end position="33"/>
    </location>
</feature>
<feature type="compositionally biased region" description="Basic and acidic residues" evidence="1">
    <location>
        <begin position="16"/>
        <end position="33"/>
    </location>
</feature>
<accession>A0A1R1XLU7</accession>
<name>A0A1R1XLU7_9FUNG</name>
<gene>
    <name evidence="3" type="ORF">AYI70_g3186</name>
    <name evidence="2" type="ORF">AYI70_g7168</name>
</gene>
<dbReference type="EMBL" id="LSSN01002622">
    <property type="protein sequence ID" value="OMJ15597.1"/>
    <property type="molecule type" value="Genomic_DNA"/>
</dbReference>
<dbReference type="Proteomes" id="UP000187283">
    <property type="component" value="Unassembled WGS sequence"/>
</dbReference>
<protein>
    <submittedName>
        <fullName evidence="2">Uncharacterized protein</fullName>
    </submittedName>
</protein>
<keyword evidence="4" id="KW-1185">Reference proteome</keyword>